<keyword evidence="1" id="KW-0474">Menaquinone biosynthesis</keyword>
<dbReference type="InterPro" id="IPR000845">
    <property type="entry name" value="Nucleoside_phosphorylase_d"/>
</dbReference>
<dbReference type="PANTHER" id="PTHR46832">
    <property type="entry name" value="5'-METHYLTHIOADENOSINE/S-ADENOSYLHOMOCYSTEINE NUCLEOSIDASE"/>
    <property type="match status" value="1"/>
</dbReference>
<protein>
    <recommendedName>
        <fullName evidence="1 2">Futalosine hydrolase</fullName>
        <shortName evidence="1">FL hydrolase</shortName>
        <ecNumber evidence="1 2">3.2.2.26</ecNumber>
    </recommendedName>
    <alternativeName>
        <fullName evidence="1">Futalosine nucleosidase</fullName>
    </alternativeName>
    <alternativeName>
        <fullName evidence="1">Menaquinone biosynthetic enzyme MqnB</fullName>
    </alternativeName>
</protein>
<dbReference type="Gene3D" id="3.40.50.1580">
    <property type="entry name" value="Nucleoside phosphorylase domain"/>
    <property type="match status" value="1"/>
</dbReference>
<evidence type="ECO:0000313" key="5">
    <source>
        <dbReference type="Proteomes" id="UP001519288"/>
    </source>
</evidence>
<organism evidence="4 5">
    <name type="scientific">Paenibacillus shirakamiensis</name>
    <dbReference type="NCBI Taxonomy" id="1265935"/>
    <lineage>
        <taxon>Bacteria</taxon>
        <taxon>Bacillati</taxon>
        <taxon>Bacillota</taxon>
        <taxon>Bacilli</taxon>
        <taxon>Bacillales</taxon>
        <taxon>Paenibacillaceae</taxon>
        <taxon>Paenibacillus</taxon>
    </lineage>
</organism>
<sequence>MNSSFLPEAPEQGLIRRILIMTAVEAEQAAILRGWNVNHESIQVEVKLAGVGPAAAAANTAIALASGDYDLVISAGIAGGFAGTAEIGSVVVATTIEQADLGAETGEGFASVDELGFGSSRLPAHAALSTRLSEALAAAGIPVHTGPVLTVSAATGTALTAAARAGRSPGAVAEAMEGFGVAVAADKFGLPIMEIRAISNVVGPRDKAAWRIGDALRALETAITHLQEVLT</sequence>
<dbReference type="CDD" id="cd17766">
    <property type="entry name" value="futalosine_nucleosidase_MqnB"/>
    <property type="match status" value="1"/>
</dbReference>
<keyword evidence="4" id="KW-0326">Glycosidase</keyword>
<comment type="caution">
    <text evidence="4">The sequence shown here is derived from an EMBL/GenBank/DDBJ whole genome shotgun (WGS) entry which is preliminary data.</text>
</comment>
<name>A0ABS4JF69_9BACL</name>
<dbReference type="PANTHER" id="PTHR46832:SF2">
    <property type="entry name" value="FUTALOSINE HYDROLASE"/>
    <property type="match status" value="1"/>
</dbReference>
<dbReference type="EC" id="3.2.2.26" evidence="1 2"/>
<keyword evidence="5" id="KW-1185">Reference proteome</keyword>
<dbReference type="InterPro" id="IPR019963">
    <property type="entry name" value="FL_hydrolase_MqnB"/>
</dbReference>
<gene>
    <name evidence="1" type="primary">mqnB</name>
    <name evidence="4" type="ORF">J2Z69_001383</name>
</gene>
<comment type="catalytic activity">
    <reaction evidence="1">
        <text>futalosine + H2O = dehypoxanthine futalosine + hypoxanthine</text>
        <dbReference type="Rhea" id="RHEA:25904"/>
        <dbReference type="ChEBI" id="CHEBI:15377"/>
        <dbReference type="ChEBI" id="CHEBI:17368"/>
        <dbReference type="ChEBI" id="CHEBI:58863"/>
        <dbReference type="ChEBI" id="CHEBI:58864"/>
        <dbReference type="EC" id="3.2.2.26"/>
    </reaction>
</comment>
<evidence type="ECO:0000259" key="3">
    <source>
        <dbReference type="Pfam" id="PF01048"/>
    </source>
</evidence>
<dbReference type="Proteomes" id="UP001519288">
    <property type="component" value="Unassembled WGS sequence"/>
</dbReference>
<dbReference type="NCBIfam" id="NF006087">
    <property type="entry name" value="PRK08236.1"/>
    <property type="match status" value="1"/>
</dbReference>
<dbReference type="GO" id="GO:0016798">
    <property type="term" value="F:hydrolase activity, acting on glycosyl bonds"/>
    <property type="evidence" value="ECO:0007669"/>
    <property type="project" value="UniProtKB-KW"/>
</dbReference>
<comment type="pathway">
    <text evidence="1">Quinol/quinone metabolism; menaquinone biosynthesis.</text>
</comment>
<dbReference type="EMBL" id="JAGGLD010000001">
    <property type="protein sequence ID" value="MBP2000364.1"/>
    <property type="molecule type" value="Genomic_DNA"/>
</dbReference>
<comment type="similarity">
    <text evidence="1">Belongs to the PNP/UDP phosphorylase family. Futalosine hydrolase subfamily.</text>
</comment>
<dbReference type="HAMAP" id="MF_00991">
    <property type="entry name" value="MqnB"/>
    <property type="match status" value="1"/>
</dbReference>
<dbReference type="SUPFAM" id="SSF53167">
    <property type="entry name" value="Purine and uridine phosphorylases"/>
    <property type="match status" value="1"/>
</dbReference>
<keyword evidence="1 4" id="KW-0378">Hydrolase</keyword>
<accession>A0ABS4JF69</accession>
<proteinExistence type="inferred from homology"/>
<feature type="domain" description="Nucleoside phosphorylase" evidence="3">
    <location>
        <begin position="46"/>
        <end position="230"/>
    </location>
</feature>
<evidence type="ECO:0000256" key="2">
    <source>
        <dbReference type="NCBIfam" id="TIGR03664"/>
    </source>
</evidence>
<reference evidence="4 5" key="1">
    <citation type="submission" date="2021-03" db="EMBL/GenBank/DDBJ databases">
        <title>Genomic Encyclopedia of Type Strains, Phase IV (KMG-IV): sequencing the most valuable type-strain genomes for metagenomic binning, comparative biology and taxonomic classification.</title>
        <authorList>
            <person name="Goeker M."/>
        </authorList>
    </citation>
    <scope>NUCLEOTIDE SEQUENCE [LARGE SCALE GENOMIC DNA]</scope>
    <source>
        <strain evidence="4 5">DSM 26806</strain>
    </source>
</reference>
<evidence type="ECO:0000313" key="4">
    <source>
        <dbReference type="EMBL" id="MBP2000364.1"/>
    </source>
</evidence>
<dbReference type="Pfam" id="PF01048">
    <property type="entry name" value="PNP_UDP_1"/>
    <property type="match status" value="1"/>
</dbReference>
<dbReference type="RefSeq" id="WP_209860332.1">
    <property type="nucleotide sequence ID" value="NZ_JAGGLD010000001.1"/>
</dbReference>
<comment type="function">
    <text evidence="1">Catalyzes the hydrolysis of futalosine (FL) to dehypoxanthine futalosine (DHFL) and hypoxanthine, a step in the biosynthesis of menaquinone (MK, vitamin K2).</text>
</comment>
<evidence type="ECO:0000256" key="1">
    <source>
        <dbReference type="HAMAP-Rule" id="MF_00991"/>
    </source>
</evidence>
<dbReference type="NCBIfam" id="TIGR03664">
    <property type="entry name" value="fut_nucase"/>
    <property type="match status" value="1"/>
</dbReference>
<dbReference type="InterPro" id="IPR035994">
    <property type="entry name" value="Nucleoside_phosphorylase_sf"/>
</dbReference>